<evidence type="ECO:0000256" key="2">
    <source>
        <dbReference type="ARBA" id="ARBA00023212"/>
    </source>
</evidence>
<evidence type="ECO:0008006" key="6">
    <source>
        <dbReference type="Google" id="ProtNLM"/>
    </source>
</evidence>
<accession>A0A921YY87</accession>
<evidence type="ECO:0000256" key="3">
    <source>
        <dbReference type="SAM" id="MobiDB-lite"/>
    </source>
</evidence>
<keyword evidence="1" id="KW-0963">Cytoplasm</keyword>
<feature type="compositionally biased region" description="Basic and acidic residues" evidence="3">
    <location>
        <begin position="432"/>
        <end position="441"/>
    </location>
</feature>
<gene>
    <name evidence="4" type="ORF">O3G_MSEX005034</name>
</gene>
<feature type="compositionally biased region" description="Basic and acidic residues" evidence="3">
    <location>
        <begin position="199"/>
        <end position="234"/>
    </location>
</feature>
<feature type="region of interest" description="Disordered" evidence="3">
    <location>
        <begin position="290"/>
        <end position="350"/>
    </location>
</feature>
<dbReference type="EMBL" id="JH668346">
    <property type="protein sequence ID" value="KAG6447593.1"/>
    <property type="molecule type" value="Genomic_DNA"/>
</dbReference>
<feature type="compositionally biased region" description="Polar residues" evidence="3">
    <location>
        <begin position="422"/>
        <end position="431"/>
    </location>
</feature>
<evidence type="ECO:0000313" key="5">
    <source>
        <dbReference type="Proteomes" id="UP000791440"/>
    </source>
</evidence>
<feature type="region of interest" description="Disordered" evidence="3">
    <location>
        <begin position="157"/>
        <end position="234"/>
    </location>
</feature>
<protein>
    <recommendedName>
        <fullName evidence="6">LisH domain-containing protein</fullName>
    </recommendedName>
</protein>
<sequence length="485" mass="54492">MAQTEDTELRDLVIEALEKNGSLAKIRALLRANVFLAFEDDFDNIRQNASLDNVLKLPEGILALSVVHEFLEFCNLKNTLFVYMSESRQGKEYNYEGKHYLNEKLNLYKQDVREPILITLIKLFNQSKYFDQHGNGESRKQVKLASNYRDDENCTYIVHEDSQGSTTSNSQSDNMSDDKNKLHLRLQLDNSDTDTSSDSAREKSRSEYIPSEHFKRSDKNVIQHTSKEHSDMVHDKRSDIITHKKEQNILHDTLKDLKITNSSSDSTSYVELKPYNDFDGKILNTENVTVVKKQDNKNNSPRSSTKNNSHSKSIEGAKSASSSNASSLSFKDEQIKSNKDHTSPQASIKSDVDTAEYSYDFASSPSLKNIDKPKLTKADSTSHTLETVEGKYSPNKNLSVESQQHSSHSSVSISDVADLISDKSSSAGNQSRNDKSTDHKSSLSSRHSKKKSQSHQSKIMSDDSGDFTESPVPSLSNLSLDIHSD</sequence>
<keyword evidence="5" id="KW-1185">Reference proteome</keyword>
<dbReference type="AlphaFoldDB" id="A0A921YY87"/>
<feature type="region of interest" description="Disordered" evidence="3">
    <location>
        <begin position="363"/>
        <end position="485"/>
    </location>
</feature>
<comment type="caution">
    <text evidence="4">The sequence shown here is derived from an EMBL/GenBank/DDBJ whole genome shotgun (WGS) entry which is preliminary data.</text>
</comment>
<feature type="compositionally biased region" description="Low complexity" evidence="3">
    <location>
        <begin position="317"/>
        <end position="329"/>
    </location>
</feature>
<evidence type="ECO:0000313" key="4">
    <source>
        <dbReference type="EMBL" id="KAG6447593.1"/>
    </source>
</evidence>
<reference evidence="4" key="2">
    <citation type="submission" date="2020-12" db="EMBL/GenBank/DDBJ databases">
        <authorList>
            <person name="Kanost M."/>
        </authorList>
    </citation>
    <scope>NUCLEOTIDE SEQUENCE</scope>
</reference>
<keyword evidence="2" id="KW-0206">Cytoskeleton</keyword>
<evidence type="ECO:0000256" key="1">
    <source>
        <dbReference type="ARBA" id="ARBA00022490"/>
    </source>
</evidence>
<feature type="compositionally biased region" description="Basic and acidic residues" evidence="3">
    <location>
        <begin position="330"/>
        <end position="342"/>
    </location>
</feature>
<dbReference type="Proteomes" id="UP000791440">
    <property type="component" value="Unassembled WGS sequence"/>
</dbReference>
<dbReference type="PANTHER" id="PTHR15431:SF9">
    <property type="entry name" value="CENTROSOMAL PROTEIN 43"/>
    <property type="match status" value="1"/>
</dbReference>
<dbReference type="PANTHER" id="PTHR15431">
    <property type="entry name" value="FGFR1 ONCOGENE PARTNER/LISH DOMAIN-CONTAINING PROTEIN"/>
    <property type="match status" value="1"/>
</dbReference>
<organism evidence="4 5">
    <name type="scientific">Manduca sexta</name>
    <name type="common">Tobacco hawkmoth</name>
    <name type="synonym">Tobacco hornworm</name>
    <dbReference type="NCBI Taxonomy" id="7130"/>
    <lineage>
        <taxon>Eukaryota</taxon>
        <taxon>Metazoa</taxon>
        <taxon>Ecdysozoa</taxon>
        <taxon>Arthropoda</taxon>
        <taxon>Hexapoda</taxon>
        <taxon>Insecta</taxon>
        <taxon>Pterygota</taxon>
        <taxon>Neoptera</taxon>
        <taxon>Endopterygota</taxon>
        <taxon>Lepidoptera</taxon>
        <taxon>Glossata</taxon>
        <taxon>Ditrysia</taxon>
        <taxon>Bombycoidea</taxon>
        <taxon>Sphingidae</taxon>
        <taxon>Sphinginae</taxon>
        <taxon>Sphingini</taxon>
        <taxon>Manduca</taxon>
    </lineage>
</organism>
<feature type="compositionally biased region" description="Low complexity" evidence="3">
    <location>
        <begin position="189"/>
        <end position="198"/>
    </location>
</feature>
<dbReference type="Gene3D" id="1.20.960.40">
    <property type="match status" value="1"/>
</dbReference>
<reference evidence="4" key="1">
    <citation type="journal article" date="2016" name="Insect Biochem. Mol. Biol.">
        <title>Multifaceted biological insights from a draft genome sequence of the tobacco hornworm moth, Manduca sexta.</title>
        <authorList>
            <person name="Kanost M.R."/>
            <person name="Arrese E.L."/>
            <person name="Cao X."/>
            <person name="Chen Y.R."/>
            <person name="Chellapilla S."/>
            <person name="Goldsmith M.R."/>
            <person name="Grosse-Wilde E."/>
            <person name="Heckel D.G."/>
            <person name="Herndon N."/>
            <person name="Jiang H."/>
            <person name="Papanicolaou A."/>
            <person name="Qu J."/>
            <person name="Soulages J.L."/>
            <person name="Vogel H."/>
            <person name="Walters J."/>
            <person name="Waterhouse R.M."/>
            <person name="Ahn S.J."/>
            <person name="Almeida F.C."/>
            <person name="An C."/>
            <person name="Aqrawi P."/>
            <person name="Bretschneider A."/>
            <person name="Bryant W.B."/>
            <person name="Bucks S."/>
            <person name="Chao H."/>
            <person name="Chevignon G."/>
            <person name="Christen J.M."/>
            <person name="Clarke D.F."/>
            <person name="Dittmer N.T."/>
            <person name="Ferguson L.C.F."/>
            <person name="Garavelou S."/>
            <person name="Gordon K.H.J."/>
            <person name="Gunaratna R.T."/>
            <person name="Han Y."/>
            <person name="Hauser F."/>
            <person name="He Y."/>
            <person name="Heidel-Fischer H."/>
            <person name="Hirsh A."/>
            <person name="Hu Y."/>
            <person name="Jiang H."/>
            <person name="Kalra D."/>
            <person name="Klinner C."/>
            <person name="Konig C."/>
            <person name="Kovar C."/>
            <person name="Kroll A.R."/>
            <person name="Kuwar S.S."/>
            <person name="Lee S.L."/>
            <person name="Lehman R."/>
            <person name="Li K."/>
            <person name="Li Z."/>
            <person name="Liang H."/>
            <person name="Lovelace S."/>
            <person name="Lu Z."/>
            <person name="Mansfield J.H."/>
            <person name="McCulloch K.J."/>
            <person name="Mathew T."/>
            <person name="Morton B."/>
            <person name="Muzny D.M."/>
            <person name="Neunemann D."/>
            <person name="Ongeri F."/>
            <person name="Pauchet Y."/>
            <person name="Pu L.L."/>
            <person name="Pyrousis I."/>
            <person name="Rao X.J."/>
            <person name="Redding A."/>
            <person name="Roesel C."/>
            <person name="Sanchez-Gracia A."/>
            <person name="Schaack S."/>
            <person name="Shukla A."/>
            <person name="Tetreau G."/>
            <person name="Wang Y."/>
            <person name="Xiong G.H."/>
            <person name="Traut W."/>
            <person name="Walsh T.K."/>
            <person name="Worley K.C."/>
            <person name="Wu D."/>
            <person name="Wu W."/>
            <person name="Wu Y.Q."/>
            <person name="Zhang X."/>
            <person name="Zou Z."/>
            <person name="Zucker H."/>
            <person name="Briscoe A.D."/>
            <person name="Burmester T."/>
            <person name="Clem R.J."/>
            <person name="Feyereisen R."/>
            <person name="Grimmelikhuijzen C.J.P."/>
            <person name="Hamodrakas S.J."/>
            <person name="Hansson B.S."/>
            <person name="Huguet E."/>
            <person name="Jermiin L.S."/>
            <person name="Lan Q."/>
            <person name="Lehman H.K."/>
            <person name="Lorenzen M."/>
            <person name="Merzendorfer H."/>
            <person name="Michalopoulos I."/>
            <person name="Morton D.B."/>
            <person name="Muthukrishnan S."/>
            <person name="Oakeshott J.G."/>
            <person name="Palmer W."/>
            <person name="Park Y."/>
            <person name="Passarelli A.L."/>
            <person name="Rozas J."/>
            <person name="Schwartz L.M."/>
            <person name="Smith W."/>
            <person name="Southgate A."/>
            <person name="Vilcinskas A."/>
            <person name="Vogt R."/>
            <person name="Wang P."/>
            <person name="Werren J."/>
            <person name="Yu X.Q."/>
            <person name="Zhou J.J."/>
            <person name="Brown S.J."/>
            <person name="Scherer S.E."/>
            <person name="Richards S."/>
            <person name="Blissard G.W."/>
        </authorList>
    </citation>
    <scope>NUCLEOTIDE SEQUENCE</scope>
</reference>
<feature type="compositionally biased region" description="Polar residues" evidence="3">
    <location>
        <begin position="297"/>
        <end position="311"/>
    </location>
</feature>
<feature type="compositionally biased region" description="Low complexity" evidence="3">
    <location>
        <begin position="399"/>
        <end position="414"/>
    </location>
</feature>
<feature type="compositionally biased region" description="Polar residues" evidence="3">
    <location>
        <begin position="163"/>
        <end position="174"/>
    </location>
</feature>
<proteinExistence type="predicted"/>
<name>A0A921YY87_MANSE</name>